<gene>
    <name evidence="1" type="ORF">EVB00_03275</name>
</gene>
<evidence type="ECO:0000313" key="1">
    <source>
        <dbReference type="EMBL" id="RZO16207.1"/>
    </source>
</evidence>
<dbReference type="InterPro" id="IPR011604">
    <property type="entry name" value="PDDEXK-like_dom_sf"/>
</dbReference>
<comment type="caution">
    <text evidence="1">The sequence shown here is derived from an EMBL/GenBank/DDBJ whole genome shotgun (WGS) entry which is preliminary data.</text>
</comment>
<evidence type="ECO:0000313" key="2">
    <source>
        <dbReference type="Proteomes" id="UP000318359"/>
    </source>
</evidence>
<proteinExistence type="predicted"/>
<dbReference type="AlphaFoldDB" id="A0A520M4P2"/>
<dbReference type="PANTHER" id="PTHR31340:SF3">
    <property type="entry name" value="MITOCHONDRIAL GENOME MAINTENANCE EXONUCLEASE 1"/>
    <property type="match status" value="1"/>
</dbReference>
<dbReference type="Proteomes" id="UP000318359">
    <property type="component" value="Unassembled WGS sequence"/>
</dbReference>
<organism evidence="1 2">
    <name type="scientific">SAR86 cluster bacterium</name>
    <dbReference type="NCBI Taxonomy" id="2030880"/>
    <lineage>
        <taxon>Bacteria</taxon>
        <taxon>Pseudomonadati</taxon>
        <taxon>Pseudomonadota</taxon>
        <taxon>Gammaproteobacteria</taxon>
        <taxon>SAR86 cluster</taxon>
    </lineage>
</organism>
<dbReference type="EMBL" id="SHBM01000054">
    <property type="protein sequence ID" value="RZO16207.1"/>
    <property type="molecule type" value="Genomic_DNA"/>
</dbReference>
<name>A0A520M4P2_9GAMM</name>
<sequence length="224" mass="25783">MIKNKYDYPDLERVEVNGVRHYIDSKGNPVPSVTTILSGTSDKSGIEQWRRRVGKNEAERVLKESTDIGSAVHEAIENYLNDEDWNEFSESRTDLIAQSITKKFINDGLSSIDEAWGLEVGLILDGLYAGTADCIGLVNNTPSIIDFKTAKKIKRREWIEDYFLQGCAYANAHNVMFETDIKQVVILMVDRDLIFKDFIIKGNEFDFYTNKWKQKIIEFNRIKK</sequence>
<protein>
    <submittedName>
        <fullName evidence="1">Preprotein translocase subunit TatA</fullName>
    </submittedName>
</protein>
<dbReference type="Gene3D" id="3.90.320.10">
    <property type="match status" value="1"/>
</dbReference>
<accession>A0A520M4P2</accession>
<dbReference type="PANTHER" id="PTHR31340">
    <property type="entry name" value="MITOCHONDRIAL GENOME MAINTENANCE EXONUCLEASE 1"/>
    <property type="match status" value="1"/>
</dbReference>
<reference evidence="1 2" key="1">
    <citation type="submission" date="2019-02" db="EMBL/GenBank/DDBJ databases">
        <title>Prokaryotic population dynamics and viral predation in marine succession experiment using metagenomics: the confinement effect.</title>
        <authorList>
            <person name="Haro-Moreno J.M."/>
            <person name="Rodriguez-Valera F."/>
            <person name="Lopez-Perez M."/>
        </authorList>
    </citation>
    <scope>NUCLEOTIDE SEQUENCE [LARGE SCALE GENOMIC DNA]</scope>
    <source>
        <strain evidence="1">MED-G167</strain>
    </source>
</reference>